<evidence type="ECO:0000313" key="2">
    <source>
        <dbReference type="EMBL" id="MCS4157633.1"/>
    </source>
</evidence>
<dbReference type="Proteomes" id="UP001155110">
    <property type="component" value="Unassembled WGS sequence"/>
</dbReference>
<dbReference type="AlphaFoldDB" id="A0AAW5P6T0"/>
<feature type="region of interest" description="Disordered" evidence="1">
    <location>
        <begin position="1084"/>
        <end position="1115"/>
    </location>
</feature>
<feature type="compositionally biased region" description="Polar residues" evidence="1">
    <location>
        <begin position="1037"/>
        <end position="1054"/>
    </location>
</feature>
<feature type="region of interest" description="Disordered" evidence="1">
    <location>
        <begin position="65"/>
        <end position="87"/>
    </location>
</feature>
<protein>
    <submittedName>
        <fullName evidence="2">Uncharacterized protein</fullName>
    </submittedName>
</protein>
<sequence length="1115" mass="120718">MPPNSIEQNQADFSGRYTPIDSPQYQQVQAQAYYERMRAHVNERSQSLMSGGQGRITTGRESARGLVTGGMYDPSRRSYRSRSRQQRADAQDITERAMQLPMNAFDAFNILGSMTLVENPIEEGVGNMLYRGSGTGGTLGFFGSSAAGFTAGAVGGTAAIAASEGALRYTGTRDAFNQFEDIRDLQQVSRPMTAGTASGPRGRMSREMAQEVTADMAEQGRLSTMMADGESFSEMQEQAGILADYKLMEGVRDADEFERKFSELKEGVKRVMEVLGTTFEEGASLLSDFRNVGITPGTGVDLLDQARMTSAQFGTNFRQTHAAGMKSAMAMQGTGMSMAAGYQMGQQAQGMAQTIYEGRYLDENTIYNMGGQQGIRMNLQRGQMRFMEGPSFTAMMMGASRDGQFDGQNILQTLAGERTPQQNANAAGQSIDSLEDVYSYRDNSREAISSLIEDNPAIMQGLQVRTVMQQARAAGMNPEEMTRGELGQFAADATPMNAQEFEAAAAAVESLPETYGRRAQEERRTAESRADDRYTTGPLEQTMEGLRELPLFRGAVSESADIARRTRDAVYNMSTAISQEVNETFTGQKTVTVSGGTQRFFSQEALAGMSQEARQRMGVNEEGEVTGENVATYYEDEGSDLFGSTEAADVVEERARSDEDFNPMKVSQNTFERRDGRVTLSPDQISQLESQSDQVNGLGELGEPVRGGEGRSFSYQELASAGVTASEADMGPTAQDVMSDFSLMRPGQNSMALEKATVNALDPASDDAVYLMNPEQTGQVQSTGKAAAQLMDEALSRAPERFSDLSTQESESGESARDVYMDVKDRMQQVSESRRNRILNTSGGNAAREVRKLQRDVLQEGLDIDPDLEGEALDKAISEKLSNIEGGKGAVGKVFKDATGQQLSSLIQRYGPEYGTLSEISPSEQENIMDQRTEMIDENLEAMGEGGTFYDTEEADYLQEMESEVMIMAHAKSIGRENLSDAQLDALEKAENTIASRAPDAMDEAKKLTSRLANQSTQQELVNQARVAQSDLAGSGSDEQASGTGAQVQTASSDQEARDMIKNKMIQLAQVIEELQSNQKEIIDLADPGSGSKGGTGGGTGRGSAGGALGLGIID</sequence>
<reference evidence="2" key="1">
    <citation type="submission" date="2022-08" db="EMBL/GenBank/DDBJ databases">
        <title>Genomic Encyclopedia of Type Strains, Phase V (KMG-V): Genome sequencing to study the core and pangenomes of soil and plant-associated prokaryotes.</title>
        <authorList>
            <person name="Whitman W."/>
        </authorList>
    </citation>
    <scope>NUCLEOTIDE SEQUENCE</scope>
    <source>
        <strain evidence="2">SP3002</strain>
    </source>
</reference>
<dbReference type="EMBL" id="JANTZM010000007">
    <property type="protein sequence ID" value="MCS4157633.1"/>
    <property type="molecule type" value="Genomic_DNA"/>
</dbReference>
<feature type="region of interest" description="Disordered" evidence="1">
    <location>
        <begin position="1030"/>
        <end position="1056"/>
    </location>
</feature>
<feature type="region of interest" description="Disordered" evidence="1">
    <location>
        <begin position="1"/>
        <end position="22"/>
    </location>
</feature>
<organism evidence="2 3">
    <name type="scientific">Salinibacter ruber</name>
    <dbReference type="NCBI Taxonomy" id="146919"/>
    <lineage>
        <taxon>Bacteria</taxon>
        <taxon>Pseudomonadati</taxon>
        <taxon>Rhodothermota</taxon>
        <taxon>Rhodothermia</taxon>
        <taxon>Rhodothermales</taxon>
        <taxon>Salinibacteraceae</taxon>
        <taxon>Salinibacter</taxon>
    </lineage>
</organism>
<comment type="caution">
    <text evidence="2">The sequence shown here is derived from an EMBL/GenBank/DDBJ whole genome shotgun (WGS) entry which is preliminary data.</text>
</comment>
<name>A0AAW5P6T0_9BACT</name>
<gene>
    <name evidence="2" type="ORF">GGP99_001597</name>
</gene>
<evidence type="ECO:0000313" key="3">
    <source>
        <dbReference type="Proteomes" id="UP001155110"/>
    </source>
</evidence>
<accession>A0AAW5P6T0</accession>
<evidence type="ECO:0000256" key="1">
    <source>
        <dbReference type="SAM" id="MobiDB-lite"/>
    </source>
</evidence>
<proteinExistence type="predicted"/>
<dbReference type="RefSeq" id="WP_259258130.1">
    <property type="nucleotide sequence ID" value="NZ_JANTZM010000007.1"/>
</dbReference>
<feature type="compositionally biased region" description="Polar residues" evidence="1">
    <location>
        <begin position="1"/>
        <end position="12"/>
    </location>
</feature>
<feature type="compositionally biased region" description="Gly residues" evidence="1">
    <location>
        <begin position="1091"/>
        <end position="1115"/>
    </location>
</feature>